<dbReference type="Gene3D" id="1.10.100.10">
    <property type="entry name" value="Insulin-like"/>
    <property type="match status" value="1"/>
</dbReference>
<dbReference type="Pfam" id="PF00049">
    <property type="entry name" value="Insulin"/>
    <property type="match status" value="1"/>
</dbReference>
<evidence type="ECO:0000313" key="3">
    <source>
        <dbReference type="WBParaSite" id="maker-uti_cns_0000322-snap-gene-2.18-mRNA-1"/>
    </source>
</evidence>
<dbReference type="GO" id="GO:0005179">
    <property type="term" value="F:hormone activity"/>
    <property type="evidence" value="ECO:0007669"/>
    <property type="project" value="InterPro"/>
</dbReference>
<name>A0A1I8FYQ7_9PLAT</name>
<sequence>MMSGPRAAQAGPEGGLAATRWPSWVANGRRRGCSGINSAQALLKLSSLRPISKMLQTMRSSALTLSALVLLAVALCGSGSQQIRTRSGSGLAEPKLPRLCGIRLIRKLYEVCKDRGGVYNGGLMRRVRRDTTSSSVGQLLKRTIGHSKLKCLIPKDDIVHHCCTCGRCTLSYMQLYCNY</sequence>
<proteinExistence type="predicted"/>
<dbReference type="SUPFAM" id="SSF56994">
    <property type="entry name" value="Insulin-like"/>
    <property type="match status" value="1"/>
</dbReference>
<dbReference type="WBParaSite" id="maker-uti_cns_0000322-snap-gene-2.18-mRNA-1">
    <property type="protein sequence ID" value="maker-uti_cns_0000322-snap-gene-2.18-mRNA-1"/>
    <property type="gene ID" value="maker-uti_cns_0000322-snap-gene-2.18"/>
</dbReference>
<evidence type="ECO:0000313" key="2">
    <source>
        <dbReference type="Proteomes" id="UP000095280"/>
    </source>
</evidence>
<dbReference type="Proteomes" id="UP000095280">
    <property type="component" value="Unplaced"/>
</dbReference>
<protein>
    <submittedName>
        <fullName evidence="3">IlGF domain-containing protein</fullName>
    </submittedName>
</protein>
<organism evidence="2 3">
    <name type="scientific">Macrostomum lignano</name>
    <dbReference type="NCBI Taxonomy" id="282301"/>
    <lineage>
        <taxon>Eukaryota</taxon>
        <taxon>Metazoa</taxon>
        <taxon>Spiralia</taxon>
        <taxon>Lophotrochozoa</taxon>
        <taxon>Platyhelminthes</taxon>
        <taxon>Rhabditophora</taxon>
        <taxon>Macrostomorpha</taxon>
        <taxon>Macrostomida</taxon>
        <taxon>Macrostomidae</taxon>
        <taxon>Macrostomum</taxon>
    </lineage>
</organism>
<reference evidence="3" key="1">
    <citation type="submission" date="2016-11" db="UniProtKB">
        <authorList>
            <consortium name="WormBaseParasite"/>
        </authorList>
    </citation>
    <scope>IDENTIFICATION</scope>
</reference>
<dbReference type="SMART" id="SM00078">
    <property type="entry name" value="IlGF"/>
    <property type="match status" value="1"/>
</dbReference>
<dbReference type="AlphaFoldDB" id="A0A1I8FYQ7"/>
<keyword evidence="2" id="KW-1185">Reference proteome</keyword>
<evidence type="ECO:0000259" key="1">
    <source>
        <dbReference type="SMART" id="SM00078"/>
    </source>
</evidence>
<feature type="domain" description="Insulin-like" evidence="1">
    <location>
        <begin position="97"/>
        <end position="177"/>
    </location>
</feature>
<dbReference type="InterPro" id="IPR036438">
    <property type="entry name" value="Insulin-like_sf"/>
</dbReference>
<dbReference type="InterPro" id="IPR016179">
    <property type="entry name" value="Insulin-like"/>
</dbReference>
<dbReference type="GO" id="GO:0005576">
    <property type="term" value="C:extracellular region"/>
    <property type="evidence" value="ECO:0007669"/>
    <property type="project" value="InterPro"/>
</dbReference>
<accession>A0A1I8FYQ7</accession>